<dbReference type="CDD" id="cd12148">
    <property type="entry name" value="fungal_TF_MHR"/>
    <property type="match status" value="1"/>
</dbReference>
<dbReference type="Gene3D" id="4.10.240.10">
    <property type="entry name" value="Zn(2)-C6 fungal-type DNA-binding domain"/>
    <property type="match status" value="1"/>
</dbReference>
<evidence type="ECO:0000256" key="1">
    <source>
        <dbReference type="ARBA" id="ARBA00023242"/>
    </source>
</evidence>
<dbReference type="SMART" id="SM00066">
    <property type="entry name" value="GAL4"/>
    <property type="match status" value="1"/>
</dbReference>
<organism evidence="4 5">
    <name type="scientific">Vanrija albida</name>
    <dbReference type="NCBI Taxonomy" id="181172"/>
    <lineage>
        <taxon>Eukaryota</taxon>
        <taxon>Fungi</taxon>
        <taxon>Dikarya</taxon>
        <taxon>Basidiomycota</taxon>
        <taxon>Agaricomycotina</taxon>
        <taxon>Tremellomycetes</taxon>
        <taxon>Trichosporonales</taxon>
        <taxon>Trichosporonaceae</taxon>
        <taxon>Vanrija</taxon>
    </lineage>
</organism>
<reference evidence="4 5" key="1">
    <citation type="submission" date="2023-08" db="EMBL/GenBank/DDBJ databases">
        <title>Annotated Genome Sequence of Vanrija albida AlHP1.</title>
        <authorList>
            <person name="Herzog R."/>
        </authorList>
    </citation>
    <scope>NUCLEOTIDE SEQUENCE [LARGE SCALE GENOMIC DNA]</scope>
    <source>
        <strain evidence="4 5">AlHP1</strain>
    </source>
</reference>
<feature type="region of interest" description="Disordered" evidence="2">
    <location>
        <begin position="44"/>
        <end position="107"/>
    </location>
</feature>
<evidence type="ECO:0000259" key="3">
    <source>
        <dbReference type="PROSITE" id="PS50048"/>
    </source>
</evidence>
<evidence type="ECO:0000313" key="5">
    <source>
        <dbReference type="Proteomes" id="UP001565368"/>
    </source>
</evidence>
<dbReference type="PROSITE" id="PS50048">
    <property type="entry name" value="ZN2_CY6_FUNGAL_2"/>
    <property type="match status" value="1"/>
</dbReference>
<sequence>MVDDADRKRSSKACERCRRRRSRCVGGFPCEACVRVGLRAECQVREKARPGRPPPLERRRRRVRKAAGAGAETPSCSAEPDDSLLGEDRTPTLSSPAPVTLDEEPRGPTPLCPPPGGLGIALQQWCADSGIPYASLLFADETRLDRLAGEPLPSDPGALATFEDALMSTFVSAPDFDNLNYLDRDRLLRLYERYRRLPNSVNEDQLAFLYAVFCLSRFNQLRTADATHTPSSHLSHPEHIPREDLTYFHRACQAMTRWGRPSVWSLWGLSCLVPYSIATAGPAETDFLLDRMVMHVRELGIHQRGTAGLYPAEDMVGLLFSAFFYMDTLAAYELDFDSAPLSAIAPGCLASASLHQAHFLNHVAAHPEDLASKEYIASTISTWNETLYALRRDKLSTIPRVKRAWAEVRYSWMQVLLLTPSISSPDAGSTTLPLLARVASQILSTFAELAALGHMSPAWPQVRQIVACGQLVVVCTASGELHQLEARRLMETLLDLLVRFAHVWPSTTELVVSFRKAADSLGLGVTPEDIETPLAAPLPQAGSTFEEINHWLLDYPFEFDFSSVMLTDPMPLEQAGSDAS</sequence>
<accession>A0ABR3Q6U3</accession>
<dbReference type="PANTHER" id="PTHR46910:SF38">
    <property type="entry name" value="ZN(2)-C6 FUNGAL-TYPE DOMAIN-CONTAINING PROTEIN"/>
    <property type="match status" value="1"/>
</dbReference>
<dbReference type="Pfam" id="PF00172">
    <property type="entry name" value="Zn_clus"/>
    <property type="match status" value="1"/>
</dbReference>
<dbReference type="PANTHER" id="PTHR46910">
    <property type="entry name" value="TRANSCRIPTION FACTOR PDR1"/>
    <property type="match status" value="1"/>
</dbReference>
<comment type="caution">
    <text evidence="4">The sequence shown here is derived from an EMBL/GenBank/DDBJ whole genome shotgun (WGS) entry which is preliminary data.</text>
</comment>
<dbReference type="InterPro" id="IPR050987">
    <property type="entry name" value="AtrR-like"/>
</dbReference>
<evidence type="ECO:0000313" key="4">
    <source>
        <dbReference type="EMBL" id="KAL1410456.1"/>
    </source>
</evidence>
<dbReference type="SUPFAM" id="SSF57701">
    <property type="entry name" value="Zn2/Cys6 DNA-binding domain"/>
    <property type="match status" value="1"/>
</dbReference>
<dbReference type="InterPro" id="IPR001138">
    <property type="entry name" value="Zn2Cys6_DnaBD"/>
</dbReference>
<dbReference type="GeneID" id="95985510"/>
<dbReference type="InterPro" id="IPR036864">
    <property type="entry name" value="Zn2-C6_fun-type_DNA-bd_sf"/>
</dbReference>
<evidence type="ECO:0000256" key="2">
    <source>
        <dbReference type="SAM" id="MobiDB-lite"/>
    </source>
</evidence>
<feature type="domain" description="Zn(2)-C6 fungal-type" evidence="3">
    <location>
        <begin position="13"/>
        <end position="44"/>
    </location>
</feature>
<gene>
    <name evidence="4" type="ORF">Q8F55_004467</name>
</gene>
<protein>
    <recommendedName>
        <fullName evidence="3">Zn(2)-C6 fungal-type domain-containing protein</fullName>
    </recommendedName>
</protein>
<dbReference type="PROSITE" id="PS00463">
    <property type="entry name" value="ZN2_CY6_FUNGAL_1"/>
    <property type="match status" value="1"/>
</dbReference>
<dbReference type="Proteomes" id="UP001565368">
    <property type="component" value="Unassembled WGS sequence"/>
</dbReference>
<keyword evidence="5" id="KW-1185">Reference proteome</keyword>
<keyword evidence="1" id="KW-0539">Nucleus</keyword>
<dbReference type="RefSeq" id="XP_069210400.1">
    <property type="nucleotide sequence ID" value="XM_069352982.1"/>
</dbReference>
<dbReference type="EMBL" id="JBBXJM010000003">
    <property type="protein sequence ID" value="KAL1410456.1"/>
    <property type="molecule type" value="Genomic_DNA"/>
</dbReference>
<proteinExistence type="predicted"/>
<name>A0ABR3Q6U3_9TREE</name>